<gene>
    <name evidence="1" type="ORF">MNBD_ALPHA12-2310</name>
</gene>
<dbReference type="InterPro" id="IPR019285">
    <property type="entry name" value="DUF2336"/>
</dbReference>
<protein>
    <recommendedName>
        <fullName evidence="2">DUF2336 domain-containing protein</fullName>
    </recommendedName>
</protein>
<sequence length="375" mass="41699">MNSDRNAFSSFRALEGNADSVERDQLFRNMARLFTYVCDRCDDEQVEQYDMAMCQLAELVEVEGRSEVAQLLAPLERAPGTVVVKLANDEIEVAQPLLEFSNVLSDDDLIEIVSAKSEEHRVVIASRTSVTERVGDAIVSHGGPASLTKLAGNENAELGNETLVRLVEKASADTQIAKNLRGRKDVDWEKLHGTISEVGAKVLKKLALVSKDVAAVSLEPVNEVVFNRLRNRAGFNSMEWRVAWNQVKGLNDRRKLNGASLARFARFGYGHHLGAGMSVMLRIRQDVFVRWLAGQDYVAFTVAAKTLGVSPDLFQRALEILPWRDLPDEQDIKDTSARFDSLERKEAEGIFALWREHTFRKRAGKGTPSLAATGT</sequence>
<proteinExistence type="predicted"/>
<evidence type="ECO:0008006" key="2">
    <source>
        <dbReference type="Google" id="ProtNLM"/>
    </source>
</evidence>
<name>A0A3B0U2Z1_9ZZZZ</name>
<dbReference type="AlphaFoldDB" id="A0A3B0U2Z1"/>
<dbReference type="EMBL" id="UOEO01000094">
    <property type="protein sequence ID" value="VAW18799.1"/>
    <property type="molecule type" value="Genomic_DNA"/>
</dbReference>
<reference evidence="1" key="1">
    <citation type="submission" date="2018-06" db="EMBL/GenBank/DDBJ databases">
        <authorList>
            <person name="Zhirakovskaya E."/>
        </authorList>
    </citation>
    <scope>NUCLEOTIDE SEQUENCE</scope>
</reference>
<accession>A0A3B0U2Z1</accession>
<dbReference type="Pfam" id="PF10098">
    <property type="entry name" value="DUF2336"/>
    <property type="match status" value="1"/>
</dbReference>
<organism evidence="1">
    <name type="scientific">hydrothermal vent metagenome</name>
    <dbReference type="NCBI Taxonomy" id="652676"/>
    <lineage>
        <taxon>unclassified sequences</taxon>
        <taxon>metagenomes</taxon>
        <taxon>ecological metagenomes</taxon>
    </lineage>
</organism>
<evidence type="ECO:0000313" key="1">
    <source>
        <dbReference type="EMBL" id="VAW18799.1"/>
    </source>
</evidence>